<dbReference type="AlphaFoldDB" id="A0AAU8MQ97"/>
<keyword evidence="1" id="KW-0472">Membrane</keyword>
<feature type="transmembrane region" description="Helical" evidence="1">
    <location>
        <begin position="15"/>
        <end position="32"/>
    </location>
</feature>
<evidence type="ECO:0000256" key="1">
    <source>
        <dbReference type="SAM" id="Phobius"/>
    </source>
</evidence>
<sequence>MIAHNDAGGLLTLDFVYWLMGAYFAALALRGARDRANPRRWGTAAFWGLIAVLMVAAEHLPVRAVGVCVVALAALAGFGALGKGAYAETDADYKQAEAQRLGNRLFWPALLIPTVTLVGALGLKHVRIGQTPLLDPANLTLIALALACVAGLIAACRLTRQTPWSGIEQSRRLVDAIGWAALLPLLLATLGSVFEAGGVGQAVAGVVRAVIPVDNAFAVVIAYAVGMALFTVIMGNAFAAFPVMTAGIALPLLVQQHGADAASLAAIGMLSGYCGTLLTPMAANYNLVPAALLELKDPYGVIRAQWPTGLLLLGCNVLLMYWIAFR</sequence>
<feature type="transmembrane region" description="Helical" evidence="1">
    <location>
        <begin position="137"/>
        <end position="155"/>
    </location>
</feature>
<feature type="transmembrane region" description="Helical" evidence="1">
    <location>
        <begin position="176"/>
        <end position="197"/>
    </location>
</feature>
<dbReference type="RefSeq" id="WP_363797567.1">
    <property type="nucleotide sequence ID" value="NZ_CP159925.1"/>
</dbReference>
<feature type="transmembrane region" description="Helical" evidence="1">
    <location>
        <begin position="305"/>
        <end position="325"/>
    </location>
</feature>
<name>A0AAU8MQ97_9GAMM</name>
<accession>A0AAU8MQ97</accession>
<feature type="transmembrane region" description="Helical" evidence="1">
    <location>
        <begin position="41"/>
        <end position="57"/>
    </location>
</feature>
<feature type="transmembrane region" description="Helical" evidence="1">
    <location>
        <begin position="217"/>
        <end position="250"/>
    </location>
</feature>
<organism evidence="2">
    <name type="scientific">Lysobacter firmicutimachus</name>
    <dbReference type="NCBI Taxonomy" id="1792846"/>
    <lineage>
        <taxon>Bacteria</taxon>
        <taxon>Pseudomonadati</taxon>
        <taxon>Pseudomonadota</taxon>
        <taxon>Gammaproteobacteria</taxon>
        <taxon>Lysobacterales</taxon>
        <taxon>Lysobacteraceae</taxon>
        <taxon>Lysobacter</taxon>
    </lineage>
</organism>
<dbReference type="EMBL" id="CP159925">
    <property type="protein sequence ID" value="XCO74691.1"/>
    <property type="molecule type" value="Genomic_DNA"/>
</dbReference>
<keyword evidence="1" id="KW-1133">Transmembrane helix</keyword>
<reference evidence="2" key="1">
    <citation type="submission" date="2024-06" db="EMBL/GenBank/DDBJ databases">
        <authorList>
            <person name="Li S."/>
        </authorList>
    </citation>
    <scope>NUCLEOTIDE SEQUENCE</scope>
    <source>
        <strain evidence="2">SR10</strain>
    </source>
</reference>
<feature type="transmembrane region" description="Helical" evidence="1">
    <location>
        <begin position="105"/>
        <end position="125"/>
    </location>
</feature>
<evidence type="ECO:0000313" key="2">
    <source>
        <dbReference type="EMBL" id="XCO74691.1"/>
    </source>
</evidence>
<feature type="transmembrane region" description="Helical" evidence="1">
    <location>
        <begin position="262"/>
        <end position="285"/>
    </location>
</feature>
<keyword evidence="1" id="KW-0812">Transmembrane</keyword>
<feature type="transmembrane region" description="Helical" evidence="1">
    <location>
        <begin position="63"/>
        <end position="84"/>
    </location>
</feature>
<dbReference type="Pfam" id="PF06166">
    <property type="entry name" value="DUF979"/>
    <property type="match status" value="1"/>
</dbReference>
<proteinExistence type="predicted"/>
<protein>
    <submittedName>
        <fullName evidence="2">DUF979 domain-containing protein</fullName>
    </submittedName>
</protein>
<dbReference type="InterPro" id="IPR009323">
    <property type="entry name" value="DUF979"/>
</dbReference>
<gene>
    <name evidence="2" type="ORF">ABU614_20330</name>
</gene>